<dbReference type="Gene3D" id="3.40.250.10">
    <property type="entry name" value="Rhodanese-like domain"/>
    <property type="match status" value="4"/>
</dbReference>
<sequence>MSIANQDYQSIKNKLISGQEIAIIDVREEDLFANGHPLFAANIAFSKLEIEILNRIPRLDTDIVLYDNAEGLAEKAYEKLIELGYTNVSLLKGGLQGWKDAGGELFIDVNSASKAFGEWVEHHKNTPSLSAQEVKQLIDQNENIIIVDARRFDEYKTMSIPHGISVPGAELALRVQDIVRDADTKIIVNCAGRTRSLIGTQSLINVKTPHKIYALRNGTIGWTLAGQNLETQRSLQYSDYKEKSDKSNILKHARELAGKAGVQLINEQQLQHLQNDPQHTTYIFDVRSEQEYIQAHLPQSRWIAGGQLVQETDHYASVRGARIILIDDQLVRALMTGSWLAQMNWETYVLEDDFSRLFTESGPWTPAVPKNTIEFKVSADTLYNWLATENILVLDFTSSANYKKGHIPSSKWLLRKDISSLFENNILSTEQKIVVTCGSSLLAQYAVPQIQQFTKQPVYVLDGGNNAWKAKGYTVETENAEFLSEQIDRYKRPYEGTDNSEKAMNDYLEWEYGLVNQLKSDNTHGFKVV</sequence>
<dbReference type="Pfam" id="PF00581">
    <property type="entry name" value="Rhodanese"/>
    <property type="match status" value="4"/>
</dbReference>
<dbReference type="RefSeq" id="WP_121975624.1">
    <property type="nucleotide sequence ID" value="NZ_OOGT01000240.1"/>
</dbReference>
<dbReference type="SMART" id="SM00450">
    <property type="entry name" value="RHOD"/>
    <property type="match status" value="4"/>
</dbReference>
<dbReference type="PROSITE" id="PS50206">
    <property type="entry name" value="RHODANESE_3"/>
    <property type="match status" value="4"/>
</dbReference>
<keyword evidence="1" id="KW-0677">Repeat</keyword>
<evidence type="ECO:0000256" key="1">
    <source>
        <dbReference type="ARBA" id="ARBA00022737"/>
    </source>
</evidence>
<protein>
    <submittedName>
        <fullName evidence="3">Molybdopterin biosynthesis protein MoeB</fullName>
    </submittedName>
</protein>
<proteinExistence type="predicted"/>
<dbReference type="InParanoid" id="A0A2U3N3H4"/>
<feature type="domain" description="Rhodanese" evidence="2">
    <location>
        <begin position="17"/>
        <end position="107"/>
    </location>
</feature>
<evidence type="ECO:0000259" key="2">
    <source>
        <dbReference type="PROSITE" id="PS50206"/>
    </source>
</evidence>
<dbReference type="PANTHER" id="PTHR43855">
    <property type="entry name" value="THIOSULFATE SULFURTRANSFERASE"/>
    <property type="match status" value="1"/>
</dbReference>
<evidence type="ECO:0000313" key="4">
    <source>
        <dbReference type="Proteomes" id="UP000245974"/>
    </source>
</evidence>
<feature type="domain" description="Rhodanese" evidence="2">
    <location>
        <begin position="277"/>
        <end position="366"/>
    </location>
</feature>
<dbReference type="OrthoDB" id="9789585at2"/>
<reference evidence="4" key="1">
    <citation type="submission" date="2018-03" db="EMBL/GenBank/DDBJ databases">
        <authorList>
            <person name="Blom J."/>
        </authorList>
    </citation>
    <scope>NUCLEOTIDE SEQUENCE [LARGE SCALE GENOMIC DNA]</scope>
    <source>
        <strain evidence="4">KPC-SM-21</strain>
    </source>
</reference>
<feature type="domain" description="Rhodanese" evidence="2">
    <location>
        <begin position="140"/>
        <end position="231"/>
    </location>
</feature>
<keyword evidence="4" id="KW-1185">Reference proteome</keyword>
<dbReference type="PANTHER" id="PTHR43855:SF1">
    <property type="entry name" value="THIOSULFATE SULFURTRANSFERASE"/>
    <property type="match status" value="1"/>
</dbReference>
<evidence type="ECO:0000313" key="3">
    <source>
        <dbReference type="EMBL" id="SPL72228.1"/>
    </source>
</evidence>
<dbReference type="InterPro" id="IPR051126">
    <property type="entry name" value="Thiosulfate_sulfurtransferase"/>
</dbReference>
<dbReference type="AlphaFoldDB" id="A0A2U3N3H4"/>
<organism evidence="3 4">
    <name type="scientific">Acinetobacter stercoris</name>
    <dbReference type="NCBI Taxonomy" id="2126983"/>
    <lineage>
        <taxon>Bacteria</taxon>
        <taxon>Pseudomonadati</taxon>
        <taxon>Pseudomonadota</taxon>
        <taxon>Gammaproteobacteria</taxon>
        <taxon>Moraxellales</taxon>
        <taxon>Moraxellaceae</taxon>
        <taxon>Acinetobacter</taxon>
    </lineage>
</organism>
<name>A0A2U3N3H4_9GAMM</name>
<dbReference type="Proteomes" id="UP000245974">
    <property type="component" value="Unassembled WGS sequence"/>
</dbReference>
<feature type="domain" description="Rhodanese" evidence="2">
    <location>
        <begin position="387"/>
        <end position="477"/>
    </location>
</feature>
<dbReference type="InterPro" id="IPR036873">
    <property type="entry name" value="Rhodanese-like_dom_sf"/>
</dbReference>
<dbReference type="EMBL" id="OOGT01000240">
    <property type="protein sequence ID" value="SPL72228.1"/>
    <property type="molecule type" value="Genomic_DNA"/>
</dbReference>
<dbReference type="InterPro" id="IPR001763">
    <property type="entry name" value="Rhodanese-like_dom"/>
</dbReference>
<gene>
    <name evidence="3" type="ORF">KPC_3406</name>
</gene>
<dbReference type="SUPFAM" id="SSF52821">
    <property type="entry name" value="Rhodanese/Cell cycle control phosphatase"/>
    <property type="match status" value="4"/>
</dbReference>
<accession>A0A2U3N3H4</accession>